<dbReference type="PANTHER" id="PTHR37721">
    <property type="entry name" value="OS05G0464200 PROTEIN"/>
    <property type="match status" value="1"/>
</dbReference>
<dbReference type="Proteomes" id="UP000289340">
    <property type="component" value="Chromosome 12"/>
</dbReference>
<reference evidence="3 4" key="2">
    <citation type="submission" date="2018-09" db="EMBL/GenBank/DDBJ databases">
        <title>A high-quality reference genome of wild soybean provides a powerful tool to mine soybean genomes.</title>
        <authorList>
            <person name="Xie M."/>
            <person name="Chung C.Y.L."/>
            <person name="Li M.-W."/>
            <person name="Wong F.-L."/>
            <person name="Chan T.-F."/>
            <person name="Lam H.-M."/>
        </authorList>
    </citation>
    <scope>NUCLEOTIDE SEQUENCE [LARGE SCALE GENOMIC DNA]</scope>
    <source>
        <strain evidence="4">cv. W05</strain>
        <tissue evidence="3">Hypocotyl of etiolated seedlings</tissue>
    </source>
</reference>
<reference evidence="2" key="1">
    <citation type="submission" date="2014-07" db="EMBL/GenBank/DDBJ databases">
        <title>Identification of a novel salt tolerance gene in wild soybean by whole-genome sequencing.</title>
        <authorList>
            <person name="Lam H.-M."/>
            <person name="Qi X."/>
            <person name="Li M.-W."/>
            <person name="Liu X."/>
            <person name="Xie M."/>
            <person name="Ni M."/>
            <person name="Xu X."/>
        </authorList>
    </citation>
    <scope>NUCLEOTIDE SEQUENCE [LARGE SCALE GENOMIC DNA]</scope>
    <source>
        <tissue evidence="2">Root</tissue>
    </source>
</reference>
<feature type="compositionally biased region" description="Basic and acidic residues" evidence="1">
    <location>
        <begin position="38"/>
        <end position="50"/>
    </location>
</feature>
<dbReference type="EMBL" id="KN668168">
    <property type="protein sequence ID" value="KHN05703.1"/>
    <property type="molecule type" value="Genomic_DNA"/>
</dbReference>
<dbReference type="PANTHER" id="PTHR37721:SF1">
    <property type="entry name" value="OS05G0464200 PROTEIN"/>
    <property type="match status" value="1"/>
</dbReference>
<evidence type="ECO:0000313" key="3">
    <source>
        <dbReference type="EMBL" id="RZB74761.1"/>
    </source>
</evidence>
<dbReference type="AlphaFoldDB" id="A0A0B2PDH5"/>
<name>A0A0B2PDH5_GLYSO</name>
<dbReference type="Proteomes" id="UP000053555">
    <property type="component" value="Unassembled WGS sequence"/>
</dbReference>
<feature type="region of interest" description="Disordered" evidence="1">
    <location>
        <begin position="1"/>
        <end position="21"/>
    </location>
</feature>
<organism evidence="2">
    <name type="scientific">Glycine soja</name>
    <name type="common">Wild soybean</name>
    <dbReference type="NCBI Taxonomy" id="3848"/>
    <lineage>
        <taxon>Eukaryota</taxon>
        <taxon>Viridiplantae</taxon>
        <taxon>Streptophyta</taxon>
        <taxon>Embryophyta</taxon>
        <taxon>Tracheophyta</taxon>
        <taxon>Spermatophyta</taxon>
        <taxon>Magnoliopsida</taxon>
        <taxon>eudicotyledons</taxon>
        <taxon>Gunneridae</taxon>
        <taxon>Pentapetalae</taxon>
        <taxon>rosids</taxon>
        <taxon>fabids</taxon>
        <taxon>Fabales</taxon>
        <taxon>Fabaceae</taxon>
        <taxon>Papilionoideae</taxon>
        <taxon>50 kb inversion clade</taxon>
        <taxon>NPAAA clade</taxon>
        <taxon>indigoferoid/millettioid clade</taxon>
        <taxon>Phaseoleae</taxon>
        <taxon>Glycine</taxon>
        <taxon>Glycine subgen. Soja</taxon>
    </lineage>
</organism>
<keyword evidence="4" id="KW-1185">Reference proteome</keyword>
<gene>
    <name evidence="3" type="ORF">D0Y65_033630</name>
    <name evidence="2" type="ORF">glysoja_024669</name>
</gene>
<sequence length="68" mass="7269">MATNNSTVHNKKTSFPPKRGQIKAQIFSNLVKIVASKFSKDEKDDDDKNGGDSAISTPPPSAYSSDGV</sequence>
<proteinExistence type="predicted"/>
<dbReference type="EMBL" id="QZWG01000012">
    <property type="protein sequence ID" value="RZB74761.1"/>
    <property type="molecule type" value="Genomic_DNA"/>
</dbReference>
<feature type="region of interest" description="Disordered" evidence="1">
    <location>
        <begin position="37"/>
        <end position="68"/>
    </location>
</feature>
<evidence type="ECO:0000313" key="4">
    <source>
        <dbReference type="Proteomes" id="UP000289340"/>
    </source>
</evidence>
<protein>
    <submittedName>
        <fullName evidence="2">Uncharacterized protein</fullName>
    </submittedName>
</protein>
<accession>A0A0B2PDH5</accession>
<evidence type="ECO:0000313" key="2">
    <source>
        <dbReference type="EMBL" id="KHN05703.1"/>
    </source>
</evidence>
<evidence type="ECO:0000256" key="1">
    <source>
        <dbReference type="SAM" id="MobiDB-lite"/>
    </source>
</evidence>